<protein>
    <recommendedName>
        <fullName evidence="8">VTT domain-containing protein</fullName>
    </recommendedName>
</protein>
<evidence type="ECO:0000313" key="9">
    <source>
        <dbReference type="EMBL" id="GGP26516.1"/>
    </source>
</evidence>
<keyword evidence="4 7" id="KW-0812">Transmembrane</keyword>
<keyword evidence="6 7" id="KW-0472">Membrane</keyword>
<dbReference type="Pfam" id="PF09335">
    <property type="entry name" value="VTT_dom"/>
    <property type="match status" value="1"/>
</dbReference>
<comment type="caution">
    <text evidence="9">The sequence shown here is derived from an EMBL/GenBank/DDBJ whole genome shotgun (WGS) entry which is preliminary data.</text>
</comment>
<dbReference type="EMBL" id="BMLY01000003">
    <property type="protein sequence ID" value="GGP26516.1"/>
    <property type="molecule type" value="Genomic_DNA"/>
</dbReference>
<evidence type="ECO:0000256" key="6">
    <source>
        <dbReference type="ARBA" id="ARBA00023136"/>
    </source>
</evidence>
<evidence type="ECO:0000313" key="10">
    <source>
        <dbReference type="Proteomes" id="UP000621859"/>
    </source>
</evidence>
<feature type="transmembrane region" description="Helical" evidence="7">
    <location>
        <begin position="77"/>
        <end position="102"/>
    </location>
</feature>
<proteinExistence type="inferred from homology"/>
<dbReference type="InterPro" id="IPR032818">
    <property type="entry name" value="DedA-like"/>
</dbReference>
<keyword evidence="5 7" id="KW-1133">Transmembrane helix</keyword>
<evidence type="ECO:0000256" key="3">
    <source>
        <dbReference type="ARBA" id="ARBA00022475"/>
    </source>
</evidence>
<feature type="transmembrane region" description="Helical" evidence="7">
    <location>
        <begin position="142"/>
        <end position="162"/>
    </location>
</feature>
<organism evidence="9 10">
    <name type="scientific">Silvimonas amylolytica</name>
    <dbReference type="NCBI Taxonomy" id="449663"/>
    <lineage>
        <taxon>Bacteria</taxon>
        <taxon>Pseudomonadati</taxon>
        <taxon>Pseudomonadota</taxon>
        <taxon>Betaproteobacteria</taxon>
        <taxon>Neisseriales</taxon>
        <taxon>Chitinibacteraceae</taxon>
        <taxon>Silvimonas</taxon>
    </lineage>
</organism>
<evidence type="ECO:0000259" key="8">
    <source>
        <dbReference type="Pfam" id="PF09335"/>
    </source>
</evidence>
<evidence type="ECO:0000256" key="7">
    <source>
        <dbReference type="RuleBase" id="RU367016"/>
    </source>
</evidence>
<dbReference type="PANTHER" id="PTHR30353">
    <property type="entry name" value="INNER MEMBRANE PROTEIN DEDA-RELATED"/>
    <property type="match status" value="1"/>
</dbReference>
<dbReference type="RefSeq" id="WP_229679000.1">
    <property type="nucleotide sequence ID" value="NZ_BMLY01000003.1"/>
</dbReference>
<keyword evidence="10" id="KW-1185">Reference proteome</keyword>
<comment type="subcellular location">
    <subcellularLocation>
        <location evidence="1 7">Cell membrane</location>
        <topology evidence="1 7">Multi-pass membrane protein</topology>
    </subcellularLocation>
</comment>
<dbReference type="PANTHER" id="PTHR30353:SF0">
    <property type="entry name" value="TRANSMEMBRANE PROTEIN"/>
    <property type="match status" value="1"/>
</dbReference>
<accession>A0ABQ2PM76</accession>
<gene>
    <name evidence="9" type="primary">dedA</name>
    <name evidence="9" type="ORF">GCM10010971_23350</name>
</gene>
<dbReference type="InterPro" id="IPR032816">
    <property type="entry name" value="VTT_dom"/>
</dbReference>
<feature type="transmembrane region" description="Helical" evidence="7">
    <location>
        <begin position="204"/>
        <end position="225"/>
    </location>
</feature>
<feature type="transmembrane region" description="Helical" evidence="7">
    <location>
        <begin position="169"/>
        <end position="192"/>
    </location>
</feature>
<evidence type="ECO:0000256" key="2">
    <source>
        <dbReference type="ARBA" id="ARBA00010792"/>
    </source>
</evidence>
<dbReference type="Proteomes" id="UP000621859">
    <property type="component" value="Unassembled WGS sequence"/>
</dbReference>
<feature type="transmembrane region" description="Helical" evidence="7">
    <location>
        <begin position="43"/>
        <end position="65"/>
    </location>
</feature>
<evidence type="ECO:0000256" key="1">
    <source>
        <dbReference type="ARBA" id="ARBA00004651"/>
    </source>
</evidence>
<comment type="similarity">
    <text evidence="2 7">Belongs to the DedA family.</text>
</comment>
<sequence>MIGTDSPALDPTDLTSTMNWTQLLDISLHFDQHLGGLILQYGAAVYALLFAIVFCEIAFLPLFFLPGNPMIMLCGAFCARGLLSVLVMIPLLFAAVVLGSLVNYRIGRKLGYTLLAKDHAWLDRSALQKAHAFYEARGGATFLISPFLGMIRTLAPFVAGMSAMTPRRFVSYVAGGGALWSGSLVTAGYFFGNAPFLRDHMGTLTLLGVVLGLSILIVSSGWRLIKTHLP</sequence>
<feature type="domain" description="VTT" evidence="8">
    <location>
        <begin position="65"/>
        <end position="189"/>
    </location>
</feature>
<keyword evidence="3 7" id="KW-1003">Cell membrane</keyword>
<reference evidence="10" key="1">
    <citation type="journal article" date="2019" name="Int. J. Syst. Evol. Microbiol.">
        <title>The Global Catalogue of Microorganisms (GCM) 10K type strain sequencing project: providing services to taxonomists for standard genome sequencing and annotation.</title>
        <authorList>
            <consortium name="The Broad Institute Genomics Platform"/>
            <consortium name="The Broad Institute Genome Sequencing Center for Infectious Disease"/>
            <person name="Wu L."/>
            <person name="Ma J."/>
        </authorList>
    </citation>
    <scope>NUCLEOTIDE SEQUENCE [LARGE SCALE GENOMIC DNA]</scope>
    <source>
        <strain evidence="10">CGMCC 1.8860</strain>
    </source>
</reference>
<name>A0ABQ2PM76_9NEIS</name>
<evidence type="ECO:0000256" key="4">
    <source>
        <dbReference type="ARBA" id="ARBA00022692"/>
    </source>
</evidence>
<evidence type="ECO:0000256" key="5">
    <source>
        <dbReference type="ARBA" id="ARBA00022989"/>
    </source>
</evidence>